<dbReference type="PANTHER" id="PTHR46851">
    <property type="entry name" value="OS01G0884500 PROTEIN"/>
    <property type="match status" value="1"/>
</dbReference>
<dbReference type="GO" id="GO:0008270">
    <property type="term" value="F:zinc ion binding"/>
    <property type="evidence" value="ECO:0007669"/>
    <property type="project" value="UniProtKB-KW"/>
</dbReference>
<feature type="compositionally biased region" description="Polar residues" evidence="4">
    <location>
        <begin position="307"/>
        <end position="319"/>
    </location>
</feature>
<dbReference type="PROSITE" id="PS51360">
    <property type="entry name" value="PLUS3"/>
    <property type="match status" value="1"/>
</dbReference>
<feature type="region of interest" description="Disordered" evidence="4">
    <location>
        <begin position="299"/>
        <end position="319"/>
    </location>
</feature>
<dbReference type="Gene3D" id="3.90.70.200">
    <property type="entry name" value="Plus-3 domain"/>
    <property type="match status" value="1"/>
</dbReference>
<dbReference type="CDD" id="cd10567">
    <property type="entry name" value="SWIB-MDM2_like"/>
    <property type="match status" value="1"/>
</dbReference>
<dbReference type="SUPFAM" id="SSF159042">
    <property type="entry name" value="Plus3-like"/>
    <property type="match status" value="1"/>
</dbReference>
<dbReference type="InterPro" id="IPR011011">
    <property type="entry name" value="Znf_FYVE_PHD"/>
</dbReference>
<dbReference type="SUPFAM" id="SSF57903">
    <property type="entry name" value="FYVE/PHD zinc finger"/>
    <property type="match status" value="1"/>
</dbReference>
<dbReference type="AlphaFoldDB" id="A0A8K0GVW5"/>
<evidence type="ECO:0000256" key="2">
    <source>
        <dbReference type="ARBA" id="ARBA00022771"/>
    </source>
</evidence>
<feature type="domain" description="DM2" evidence="6">
    <location>
        <begin position="215"/>
        <end position="295"/>
    </location>
</feature>
<dbReference type="Pfam" id="PF02201">
    <property type="entry name" value="SWIB"/>
    <property type="match status" value="1"/>
</dbReference>
<dbReference type="Pfam" id="PF03126">
    <property type="entry name" value="Plus-3"/>
    <property type="match status" value="1"/>
</dbReference>
<keyword evidence="3" id="KW-0862">Zinc</keyword>
<dbReference type="InterPro" id="IPR004343">
    <property type="entry name" value="Plus-3_dom"/>
</dbReference>
<keyword evidence="8" id="KW-1185">Reference proteome</keyword>
<proteinExistence type="predicted"/>
<dbReference type="InterPro" id="IPR045894">
    <property type="entry name" value="At5g08430-like"/>
</dbReference>
<dbReference type="InterPro" id="IPR001965">
    <property type="entry name" value="Znf_PHD"/>
</dbReference>
<dbReference type="InterPro" id="IPR036885">
    <property type="entry name" value="SWIB_MDM2_dom_sf"/>
</dbReference>
<dbReference type="InterPro" id="IPR003121">
    <property type="entry name" value="SWIB_MDM2_domain"/>
</dbReference>
<keyword evidence="1" id="KW-0479">Metal-binding</keyword>
<dbReference type="CDD" id="cd15568">
    <property type="entry name" value="PHD5_NSD"/>
    <property type="match status" value="1"/>
</dbReference>
<dbReference type="SUPFAM" id="SSF47592">
    <property type="entry name" value="SWIB/MDM2 domain"/>
    <property type="match status" value="1"/>
</dbReference>
<evidence type="ECO:0000256" key="3">
    <source>
        <dbReference type="ARBA" id="ARBA00022833"/>
    </source>
</evidence>
<dbReference type="EMBL" id="VOIH02000008">
    <property type="protein sequence ID" value="KAF3439796.1"/>
    <property type="molecule type" value="Genomic_DNA"/>
</dbReference>
<keyword evidence="2" id="KW-0863">Zinc-finger</keyword>
<feature type="domain" description="Plus3" evidence="5">
    <location>
        <begin position="325"/>
        <end position="449"/>
    </location>
</feature>
<comment type="caution">
    <text evidence="7">The sequence shown here is derived from an EMBL/GenBank/DDBJ whole genome shotgun (WGS) entry which is preliminary data.</text>
</comment>
<protein>
    <submittedName>
        <fullName evidence="7">Uncharacterized protein</fullName>
    </submittedName>
</protein>
<evidence type="ECO:0000256" key="4">
    <source>
        <dbReference type="SAM" id="MobiDB-lite"/>
    </source>
</evidence>
<dbReference type="Gene3D" id="1.10.245.10">
    <property type="entry name" value="SWIB/MDM2 domain"/>
    <property type="match status" value="1"/>
</dbReference>
<dbReference type="OrthoDB" id="1870062at2759"/>
<gene>
    <name evidence="7" type="ORF">FNV43_RR18074</name>
</gene>
<sequence>MNKYQEKKAEINKEKEAEDWCFVCKDGGQLIICDYRDCPKVYHTNCIRRDKSFMEDEELWTCGWHCCIICQKTSKFHCICCPNAVCEECINVVELALIREDNGLCKECLELVILGQDDVAYDPDGGIIDFRDIDTEEGLFKEYWEFIQKKESWTMDDIYDAKSRLKKNENHHRLVSEKSGKIKKEDEAILSESDKEDLQECQTLGKRKKSSKQKFIGWGSKPLIEFLESIGIDTTKQLSRSKVDSIITEYIEEKKLVHPENKEMILCDTKLYSILGKSSLRKKKMYNLLEAHFLENSEQLEEHKQSSSDQDNGGNDNISQQSYASIVAHNMKLVYLKRSLVEELLKQPESFEGKVVGSFVNVKMDPKDNYLGGSHQLLPVRGVKRISTGEVLIKVSSEPDYVHLSKISDFDFTEDECRTLQEKIKNGLLKKPTLLEIEEKATSLHEDITKHVCIF</sequence>
<evidence type="ECO:0000313" key="8">
    <source>
        <dbReference type="Proteomes" id="UP000796880"/>
    </source>
</evidence>
<evidence type="ECO:0000259" key="5">
    <source>
        <dbReference type="PROSITE" id="PS51360"/>
    </source>
</evidence>
<dbReference type="InterPro" id="IPR055198">
    <property type="entry name" value="NSD_PHD"/>
</dbReference>
<dbReference type="PANTHER" id="PTHR46851:SF22">
    <property type="entry name" value="ZINC ION BINDING _ DNA BINDING PROTEIN"/>
    <property type="match status" value="1"/>
</dbReference>
<reference evidence="7" key="1">
    <citation type="submission" date="2020-03" db="EMBL/GenBank/DDBJ databases">
        <title>A high-quality chromosome-level genome assembly of a woody plant with both climbing and erect habits, Rhamnella rubrinervis.</title>
        <authorList>
            <person name="Lu Z."/>
            <person name="Yang Y."/>
            <person name="Zhu X."/>
            <person name="Sun Y."/>
        </authorList>
    </citation>
    <scope>NUCLEOTIDE SEQUENCE</scope>
    <source>
        <strain evidence="7">BYM</strain>
        <tissue evidence="7">Leaf</tissue>
    </source>
</reference>
<dbReference type="GO" id="GO:0003677">
    <property type="term" value="F:DNA binding"/>
    <property type="evidence" value="ECO:0007669"/>
    <property type="project" value="InterPro"/>
</dbReference>
<evidence type="ECO:0000313" key="7">
    <source>
        <dbReference type="EMBL" id="KAF3439796.1"/>
    </source>
</evidence>
<evidence type="ECO:0000259" key="6">
    <source>
        <dbReference type="PROSITE" id="PS51925"/>
    </source>
</evidence>
<dbReference type="SMART" id="SM00249">
    <property type="entry name" value="PHD"/>
    <property type="match status" value="1"/>
</dbReference>
<accession>A0A8K0GVW5</accession>
<dbReference type="Pfam" id="PF22908">
    <property type="entry name" value="PHD_NSD"/>
    <property type="match status" value="1"/>
</dbReference>
<dbReference type="InterPro" id="IPR013083">
    <property type="entry name" value="Znf_RING/FYVE/PHD"/>
</dbReference>
<dbReference type="InterPro" id="IPR019835">
    <property type="entry name" value="SWIB_domain"/>
</dbReference>
<organism evidence="7 8">
    <name type="scientific">Rhamnella rubrinervis</name>
    <dbReference type="NCBI Taxonomy" id="2594499"/>
    <lineage>
        <taxon>Eukaryota</taxon>
        <taxon>Viridiplantae</taxon>
        <taxon>Streptophyta</taxon>
        <taxon>Embryophyta</taxon>
        <taxon>Tracheophyta</taxon>
        <taxon>Spermatophyta</taxon>
        <taxon>Magnoliopsida</taxon>
        <taxon>eudicotyledons</taxon>
        <taxon>Gunneridae</taxon>
        <taxon>Pentapetalae</taxon>
        <taxon>rosids</taxon>
        <taxon>fabids</taxon>
        <taxon>Rosales</taxon>
        <taxon>Rhamnaceae</taxon>
        <taxon>rhamnoid group</taxon>
        <taxon>Rhamneae</taxon>
        <taxon>Rhamnella</taxon>
    </lineage>
</organism>
<dbReference type="Proteomes" id="UP000796880">
    <property type="component" value="Unassembled WGS sequence"/>
</dbReference>
<evidence type="ECO:0000256" key="1">
    <source>
        <dbReference type="ARBA" id="ARBA00022723"/>
    </source>
</evidence>
<name>A0A8K0GVW5_9ROSA</name>
<dbReference type="PROSITE" id="PS51925">
    <property type="entry name" value="SWIB_MDM2"/>
    <property type="match status" value="1"/>
</dbReference>
<dbReference type="InterPro" id="IPR036128">
    <property type="entry name" value="Plus3-like_sf"/>
</dbReference>
<dbReference type="Gene3D" id="3.30.40.10">
    <property type="entry name" value="Zinc/RING finger domain, C3HC4 (zinc finger)"/>
    <property type="match status" value="1"/>
</dbReference>
<dbReference type="SMART" id="SM00151">
    <property type="entry name" value="SWIB"/>
    <property type="match status" value="1"/>
</dbReference>
<dbReference type="SMART" id="SM00719">
    <property type="entry name" value="Plus3"/>
    <property type="match status" value="1"/>
</dbReference>